<dbReference type="InterPro" id="IPR036055">
    <property type="entry name" value="LDL_receptor-like_sf"/>
</dbReference>
<dbReference type="InterPro" id="IPR002172">
    <property type="entry name" value="LDrepeatLR_classA_rpt"/>
</dbReference>
<dbReference type="CDD" id="cd00033">
    <property type="entry name" value="CCP"/>
    <property type="match status" value="2"/>
</dbReference>
<dbReference type="Pfam" id="PF00084">
    <property type="entry name" value="Sushi"/>
    <property type="match status" value="1"/>
</dbReference>
<dbReference type="Ensembl" id="ENSSFAT00005017116.1">
    <property type="protein sequence ID" value="ENSSFAP00005016468.1"/>
    <property type="gene ID" value="ENSSFAG00005008663.1"/>
</dbReference>
<evidence type="ECO:0000256" key="1">
    <source>
        <dbReference type="ARBA" id="ARBA00004175"/>
    </source>
</evidence>
<dbReference type="InterPro" id="IPR036383">
    <property type="entry name" value="TSP1_rpt_sf"/>
</dbReference>
<dbReference type="PRINTS" id="PR01705">
    <property type="entry name" value="TSP1REPEAT"/>
</dbReference>
<dbReference type="SMART" id="SM00209">
    <property type="entry name" value="TSP1"/>
    <property type="match status" value="2"/>
</dbReference>
<dbReference type="SUPFAM" id="SSF57424">
    <property type="entry name" value="LDL receptor-like module"/>
    <property type="match status" value="1"/>
</dbReference>
<evidence type="ECO:0000256" key="12">
    <source>
        <dbReference type="ARBA" id="ARBA00022875"/>
    </source>
</evidence>
<evidence type="ECO:0000256" key="7">
    <source>
        <dbReference type="ARBA" id="ARBA00022588"/>
    </source>
</evidence>
<dbReference type="Gene3D" id="2.20.100.10">
    <property type="entry name" value="Thrombospondin type-1 (TSP1) repeat"/>
    <property type="match status" value="2"/>
</dbReference>
<evidence type="ECO:0000256" key="8">
    <source>
        <dbReference type="ARBA" id="ARBA00022659"/>
    </source>
</evidence>
<evidence type="ECO:0000256" key="17">
    <source>
        <dbReference type="ARBA" id="ARBA00023298"/>
    </source>
</evidence>
<keyword evidence="10" id="KW-0204">Cytolysis</keyword>
<evidence type="ECO:0000256" key="20">
    <source>
        <dbReference type="ARBA" id="ARBA00093478"/>
    </source>
</evidence>
<keyword evidence="13" id="KW-0473">Membrane attack complex</keyword>
<evidence type="ECO:0000256" key="22">
    <source>
        <dbReference type="PROSITE-ProRule" id="PRU00302"/>
    </source>
</evidence>
<evidence type="ECO:0000256" key="23">
    <source>
        <dbReference type="SAM" id="Phobius"/>
    </source>
</evidence>
<evidence type="ECO:0000256" key="3">
    <source>
        <dbReference type="ARBA" id="ARBA00009214"/>
    </source>
</evidence>
<dbReference type="SMART" id="SM00457">
    <property type="entry name" value="MACPF"/>
    <property type="match status" value="1"/>
</dbReference>
<dbReference type="GO" id="GO:0031640">
    <property type="term" value="P:killing of cells of another organism"/>
    <property type="evidence" value="ECO:0007669"/>
    <property type="project" value="UniProtKB-KW"/>
</dbReference>
<keyword evidence="7" id="KW-0399">Innate immunity</keyword>
<dbReference type="FunFam" id="2.20.100.10:FF:000002">
    <property type="entry name" value="Unc-5 netrin receptor C"/>
    <property type="match status" value="1"/>
</dbReference>
<gene>
    <name evidence="26" type="primary">c7a</name>
</gene>
<keyword evidence="23" id="KW-0812">Transmembrane</keyword>
<reference evidence="26" key="1">
    <citation type="submission" date="2019-06" db="EMBL/GenBank/DDBJ databases">
        <authorList>
            <consortium name="Wellcome Sanger Institute Data Sharing"/>
        </authorList>
    </citation>
    <scope>NUCLEOTIDE SEQUENCE [LARGE SCALE GENOMIC DNA]</scope>
</reference>
<dbReference type="Pfam" id="PF00090">
    <property type="entry name" value="TSP_1"/>
    <property type="match status" value="2"/>
</dbReference>
<dbReference type="InterPro" id="IPR000436">
    <property type="entry name" value="Sushi_SCR_CCP_dom"/>
</dbReference>
<evidence type="ECO:0000313" key="26">
    <source>
        <dbReference type="Ensembl" id="ENSSFAP00005016468.1"/>
    </source>
</evidence>
<dbReference type="InterPro" id="IPR040729">
    <property type="entry name" value="Kazal_3"/>
</dbReference>
<dbReference type="PANTHER" id="PTHR45742">
    <property type="entry name" value="COMPLEMENT COMPONENT C6"/>
    <property type="match status" value="1"/>
</dbReference>
<dbReference type="PRINTS" id="PR00764">
    <property type="entry name" value="COMPLEMENTC9"/>
</dbReference>
<proteinExistence type="inferred from homology"/>
<evidence type="ECO:0000256" key="11">
    <source>
        <dbReference type="ARBA" id="ARBA00022859"/>
    </source>
</evidence>
<dbReference type="InterPro" id="IPR003884">
    <property type="entry name" value="FacI_MAC"/>
</dbReference>
<feature type="disulfide bond" evidence="22">
    <location>
        <begin position="553"/>
        <end position="580"/>
    </location>
</feature>
<dbReference type="PROSITE" id="PS50092">
    <property type="entry name" value="TSP1"/>
    <property type="match status" value="2"/>
</dbReference>
<evidence type="ECO:0000256" key="6">
    <source>
        <dbReference type="ARBA" id="ARBA00022537"/>
    </source>
</evidence>
<comment type="caution">
    <text evidence="22">Lacks conserved residue(s) required for the propagation of feature annotation.</text>
</comment>
<dbReference type="InterPro" id="IPR001862">
    <property type="entry name" value="MAC_perforin"/>
</dbReference>
<reference evidence="26" key="2">
    <citation type="submission" date="2025-08" db="UniProtKB">
        <authorList>
            <consortium name="Ensembl"/>
        </authorList>
    </citation>
    <scope>IDENTIFICATION</scope>
</reference>
<keyword evidence="23" id="KW-1133">Transmembrane helix</keyword>
<dbReference type="CDD" id="cd00112">
    <property type="entry name" value="LDLa"/>
    <property type="match status" value="1"/>
</dbReference>
<organism evidence="26 27">
    <name type="scientific">Salarias fasciatus</name>
    <name type="common">Jewelled blenny</name>
    <name type="synonym">Blennius fasciatus</name>
    <dbReference type="NCBI Taxonomy" id="181472"/>
    <lineage>
        <taxon>Eukaryota</taxon>
        <taxon>Metazoa</taxon>
        <taxon>Chordata</taxon>
        <taxon>Craniata</taxon>
        <taxon>Vertebrata</taxon>
        <taxon>Euteleostomi</taxon>
        <taxon>Actinopterygii</taxon>
        <taxon>Neopterygii</taxon>
        <taxon>Teleostei</taxon>
        <taxon>Neoteleostei</taxon>
        <taxon>Acanthomorphata</taxon>
        <taxon>Ovalentaria</taxon>
        <taxon>Blenniimorphae</taxon>
        <taxon>Blenniiformes</taxon>
        <taxon>Blennioidei</taxon>
        <taxon>Blenniidae</taxon>
        <taxon>Salariinae</taxon>
        <taxon>Salarias</taxon>
    </lineage>
</organism>
<evidence type="ECO:0000256" key="16">
    <source>
        <dbReference type="ARBA" id="ARBA00023180"/>
    </source>
</evidence>
<dbReference type="Pfam" id="PF21330">
    <property type="entry name" value="Kazal_C7"/>
    <property type="match status" value="1"/>
</dbReference>
<feature type="domain" description="MACPF" evidence="25">
    <location>
        <begin position="131"/>
        <end position="432"/>
    </location>
</feature>
<evidence type="ECO:0000256" key="14">
    <source>
        <dbReference type="ARBA" id="ARBA00023136"/>
    </source>
</evidence>
<keyword evidence="4" id="KW-0964">Secreted</keyword>
<evidence type="ECO:0000256" key="18">
    <source>
        <dbReference type="ARBA" id="ARBA00073222"/>
    </source>
</evidence>
<evidence type="ECO:0000256" key="4">
    <source>
        <dbReference type="ARBA" id="ARBA00022525"/>
    </source>
</evidence>
<keyword evidence="27" id="KW-1185">Reference proteome</keyword>
<dbReference type="PROSITE" id="PS00022">
    <property type="entry name" value="EGF_1"/>
    <property type="match status" value="1"/>
</dbReference>
<evidence type="ECO:0000259" key="25">
    <source>
        <dbReference type="PROSITE" id="PS51412"/>
    </source>
</evidence>
<evidence type="ECO:0000256" key="21">
    <source>
        <dbReference type="PROSITE-ProRule" id="PRU00124"/>
    </source>
</evidence>
<dbReference type="GO" id="GO:0044218">
    <property type="term" value="C:other organism cell membrane"/>
    <property type="evidence" value="ECO:0007669"/>
    <property type="project" value="UniProtKB-KW"/>
</dbReference>
<dbReference type="PROSITE" id="PS50068">
    <property type="entry name" value="LDLRA_2"/>
    <property type="match status" value="1"/>
</dbReference>
<evidence type="ECO:0000256" key="13">
    <source>
        <dbReference type="ARBA" id="ARBA00023058"/>
    </source>
</evidence>
<dbReference type="Pfam" id="PF18434">
    <property type="entry name" value="Kazal_3"/>
    <property type="match status" value="1"/>
</dbReference>
<dbReference type="SMART" id="SM00032">
    <property type="entry name" value="CCP"/>
    <property type="match status" value="2"/>
</dbReference>
<dbReference type="Gene3D" id="4.10.400.10">
    <property type="entry name" value="Low-density Lipoprotein Receptor"/>
    <property type="match status" value="1"/>
</dbReference>
<evidence type="ECO:0000259" key="24">
    <source>
        <dbReference type="PROSITE" id="PS50923"/>
    </source>
</evidence>
<dbReference type="Pfam" id="PF00057">
    <property type="entry name" value="Ldl_recept_a"/>
    <property type="match status" value="1"/>
</dbReference>
<accession>A0A672GC98</accession>
<keyword evidence="5" id="KW-0245">EGF-like domain</keyword>
<keyword evidence="15 22" id="KW-1015">Disulfide bond</keyword>
<dbReference type="GO" id="GO:0005579">
    <property type="term" value="C:membrane attack complex"/>
    <property type="evidence" value="ECO:0007669"/>
    <property type="project" value="UniProtKB-KW"/>
</dbReference>
<keyword evidence="17" id="KW-1053">Target membrane</keyword>
<dbReference type="SUPFAM" id="SSF82895">
    <property type="entry name" value="TSP-1 type 1 repeat"/>
    <property type="match status" value="2"/>
</dbReference>
<evidence type="ECO:0000256" key="9">
    <source>
        <dbReference type="ARBA" id="ARBA00022737"/>
    </source>
</evidence>
<evidence type="ECO:0000256" key="19">
    <source>
        <dbReference type="ARBA" id="ARBA00093281"/>
    </source>
</evidence>
<comment type="similarity">
    <text evidence="3">Belongs to the complement C6/C7/C8/C9 family.</text>
</comment>
<dbReference type="PROSITE" id="PS50923">
    <property type="entry name" value="SUSHI"/>
    <property type="match status" value="1"/>
</dbReference>
<evidence type="ECO:0000256" key="10">
    <source>
        <dbReference type="ARBA" id="ARBA00022852"/>
    </source>
</evidence>
<feature type="transmembrane region" description="Helical" evidence="23">
    <location>
        <begin position="7"/>
        <end position="26"/>
    </location>
</feature>
<protein>
    <recommendedName>
        <fullName evidence="18">Complement component C7</fullName>
    </recommendedName>
</protein>
<evidence type="ECO:0000256" key="15">
    <source>
        <dbReference type="ARBA" id="ARBA00023157"/>
    </source>
</evidence>
<evidence type="ECO:0000256" key="5">
    <source>
        <dbReference type="ARBA" id="ARBA00022536"/>
    </source>
</evidence>
<dbReference type="InterPro" id="IPR020863">
    <property type="entry name" value="MACPF_CS"/>
</dbReference>
<feature type="disulfide bond" evidence="21">
    <location>
        <begin position="99"/>
        <end position="117"/>
    </location>
</feature>
<dbReference type="PROSITE" id="PS00279">
    <property type="entry name" value="MACPF_1"/>
    <property type="match status" value="1"/>
</dbReference>
<comment type="subunit">
    <text evidence="20">Monomer or dimer; as a C5b-7 complex it can also form multimeric rosettes. Component of the membrane attack complex (MAC), composed of complement C5b, C6, C7, C8A, C8B, C8G and multiple copies of the pore-forming subunit C9.</text>
</comment>
<dbReference type="GO" id="GO:0045087">
    <property type="term" value="P:innate immune response"/>
    <property type="evidence" value="ECO:0007669"/>
    <property type="project" value="UniProtKB-KW"/>
</dbReference>
<name>A0A672GC98_SALFA</name>
<dbReference type="SUPFAM" id="SSF57535">
    <property type="entry name" value="Complement control module/SCR domain"/>
    <property type="match status" value="2"/>
</dbReference>
<comment type="function">
    <text evidence="19">Component of the membrane attack complex (MAC), a multiprotein complex activated by the complement cascade, which inserts into a target cell membrane and forms a pore, leading to target cell membrane rupture and cell lysis. The MAC is initiated by proteolytic cleavage of C5 into complement C5b in response to the classical, alternative, lectin and GZMK complement pathways. The complement pathways consist in a cascade of proteins that leads to phagocytosis and breakdown of pathogens and signaling that strengthens the adaptive immune system. C7 serves as a membrane anchor. During MAC assembly, associates with C5b and C6 to form the C5b-7 complex, a key lipophilic precursor of the MAC complex, which associates with the outer leaflet and reduces the energy for membrane bending.</text>
</comment>
<dbReference type="Gene3D" id="2.10.70.10">
    <property type="entry name" value="Complement Module, domain 1"/>
    <property type="match status" value="2"/>
</dbReference>
<evidence type="ECO:0000256" key="2">
    <source>
        <dbReference type="ARBA" id="ARBA00004613"/>
    </source>
</evidence>
<dbReference type="GO" id="GO:0005576">
    <property type="term" value="C:extracellular region"/>
    <property type="evidence" value="ECO:0007669"/>
    <property type="project" value="UniProtKB-SubCell"/>
</dbReference>
<sequence length="795" mass="88064">IDSICCLNLFLHFLDVLQFFLIGIFFSRFCEQRIHCQWGPYGAWSECDGCTKSQTRTRAMAVFAQFGGSRCGGGHSETRSCETTRGCPLEEGCGSWFRCLSGKCISPSLVCNGDQDCEGDMQDEVDCRVQKYIVCTGSVPPPNIELVGLGFDVVTGQRRATVINTKSFGGQCRRIFSGVHNNMYRLPLSTTQFNFLVKAQNDFSDEMFTSEWHYAKDIVNRETVSGTTTGFSNYDFHQSHDRTQRLLVLNNDIEVAQFQSNSPRYLPVSEELWKALIKLPSVYDYSAYRRVLERFGTHYLSEGSLGGSFKVITTLDEETRLSTNRVIKVDVEGGGISHIAALKTMQLSDHDKNWEMYSNWADSVRSFPQIIKQKLRPLSELVKEVQCAGVKKLYLRRAIDQYSSENDPCHCRPCRNNGIAVMNRQECKCICKPNTSGLACEQGSEAGGQQGVIDGRWSCWSGWSSCSRGRRSRSRSCSNPTPQNGGQFCIGESTETSDCEDQELQYLQTMEPQCFDHSLPETPKCGPPPTLINGYILDPKDAYYVGNKVEYTCTNEFYLTGQTIIECTSDLTWSASPGLCTGECTIESLADGVIVTPSKQNYGIGESVTFSCPEGRELQGEAISICDPSLHFSPDPADVTLRTAKFKSASAECKPWEKSSRGQCFCKMPFECSSSVQFCAKDPASGKSFVVSACKMHALQCLGKNYIIAEDSACTWPQRIIASCADCHMWETCDDGTNECRCKDAADCSSPRLDVCVRVGEDGNAANQTMSECEAGLRQCKGEKVAIVGILPCAS</sequence>
<dbReference type="SMART" id="SM00057">
    <property type="entry name" value="FIMAC"/>
    <property type="match status" value="2"/>
</dbReference>
<keyword evidence="14 23" id="KW-0472">Membrane</keyword>
<keyword evidence="11" id="KW-0391">Immunity</keyword>
<dbReference type="InterPro" id="IPR035976">
    <property type="entry name" value="Sushi/SCR/CCP_sf"/>
</dbReference>
<keyword evidence="9" id="KW-0677">Repeat</keyword>
<dbReference type="Gene3D" id="3.30.60.30">
    <property type="match status" value="2"/>
</dbReference>
<dbReference type="SMART" id="SM00192">
    <property type="entry name" value="LDLa"/>
    <property type="match status" value="1"/>
</dbReference>
<reference evidence="26" key="3">
    <citation type="submission" date="2025-09" db="UniProtKB">
        <authorList>
            <consortium name="Ensembl"/>
        </authorList>
    </citation>
    <scope>IDENTIFICATION</scope>
</reference>
<dbReference type="Pfam" id="PF01823">
    <property type="entry name" value="MACPF"/>
    <property type="match status" value="2"/>
</dbReference>
<dbReference type="InterPro" id="IPR000742">
    <property type="entry name" value="EGF"/>
</dbReference>
<dbReference type="InterPro" id="IPR048825">
    <property type="entry name" value="C7_KAZAL"/>
</dbReference>
<keyword evidence="12" id="KW-0180">Complement pathway</keyword>
<dbReference type="PROSITE" id="PS51412">
    <property type="entry name" value="MACPF_2"/>
    <property type="match status" value="1"/>
</dbReference>
<evidence type="ECO:0000313" key="27">
    <source>
        <dbReference type="Proteomes" id="UP000472267"/>
    </source>
</evidence>
<dbReference type="InterPro" id="IPR000884">
    <property type="entry name" value="TSP1_rpt"/>
</dbReference>
<dbReference type="Proteomes" id="UP000472267">
    <property type="component" value="Chromosome 12"/>
</dbReference>
<keyword evidence="8 22" id="KW-0768">Sushi</keyword>
<comment type="subcellular location">
    <subcellularLocation>
        <location evidence="2">Secreted</location>
    </subcellularLocation>
    <subcellularLocation>
        <location evidence="1">Target cell membrane</location>
    </subcellularLocation>
</comment>
<keyword evidence="6" id="KW-1052">Target cell membrane</keyword>
<dbReference type="InterPro" id="IPR020864">
    <property type="entry name" value="MACPF"/>
</dbReference>
<feature type="domain" description="Sushi" evidence="24">
    <location>
        <begin position="523"/>
        <end position="582"/>
    </location>
</feature>
<dbReference type="AlphaFoldDB" id="A0A672GC98"/>
<dbReference type="PANTHER" id="PTHR45742:SF2">
    <property type="entry name" value="COMPLEMENT COMPONENT C7"/>
    <property type="match status" value="1"/>
</dbReference>
<keyword evidence="16" id="KW-0325">Glycoprotein</keyword>
<dbReference type="GO" id="GO:0006958">
    <property type="term" value="P:complement activation, classical pathway"/>
    <property type="evidence" value="ECO:0007669"/>
    <property type="project" value="UniProtKB-KW"/>
</dbReference>